<dbReference type="InterPro" id="IPR055414">
    <property type="entry name" value="LRR_R13L4/SHOC2-like"/>
</dbReference>
<feature type="domain" description="NB-ARC" evidence="3">
    <location>
        <begin position="9"/>
        <end position="102"/>
    </location>
</feature>
<keyword evidence="1" id="KW-0677">Repeat</keyword>
<dbReference type="InterPro" id="IPR044974">
    <property type="entry name" value="Disease_R_plants"/>
</dbReference>
<evidence type="ECO:0000259" key="4">
    <source>
        <dbReference type="Pfam" id="PF23559"/>
    </source>
</evidence>
<dbReference type="SUPFAM" id="SSF52058">
    <property type="entry name" value="L domain-like"/>
    <property type="match status" value="1"/>
</dbReference>
<keyword evidence="7" id="KW-1185">Reference proteome</keyword>
<dbReference type="Pfam" id="PF23559">
    <property type="entry name" value="WHD_DRP"/>
    <property type="match status" value="1"/>
</dbReference>
<dbReference type="PRINTS" id="PR00364">
    <property type="entry name" value="DISEASERSIST"/>
</dbReference>
<dbReference type="Gene3D" id="3.80.10.10">
    <property type="entry name" value="Ribonuclease Inhibitor"/>
    <property type="match status" value="1"/>
</dbReference>
<dbReference type="PANTHER" id="PTHR23155:SF968">
    <property type="entry name" value="NB-ARC DOMAIN CONTAINING PROTEIN, EXPRESSED"/>
    <property type="match status" value="1"/>
</dbReference>
<organism evidence="6 7">
    <name type="scientific">Digitaria exilis</name>
    <dbReference type="NCBI Taxonomy" id="1010633"/>
    <lineage>
        <taxon>Eukaryota</taxon>
        <taxon>Viridiplantae</taxon>
        <taxon>Streptophyta</taxon>
        <taxon>Embryophyta</taxon>
        <taxon>Tracheophyta</taxon>
        <taxon>Spermatophyta</taxon>
        <taxon>Magnoliopsida</taxon>
        <taxon>Liliopsida</taxon>
        <taxon>Poales</taxon>
        <taxon>Poaceae</taxon>
        <taxon>PACMAD clade</taxon>
        <taxon>Panicoideae</taxon>
        <taxon>Panicodae</taxon>
        <taxon>Paniceae</taxon>
        <taxon>Anthephorinae</taxon>
        <taxon>Digitaria</taxon>
    </lineage>
</organism>
<gene>
    <name evidence="6" type="ORF">HU200_018203</name>
</gene>
<dbReference type="Pfam" id="PF23598">
    <property type="entry name" value="LRR_14"/>
    <property type="match status" value="1"/>
</dbReference>
<dbReference type="GO" id="GO:0043531">
    <property type="term" value="F:ADP binding"/>
    <property type="evidence" value="ECO:0007669"/>
    <property type="project" value="InterPro"/>
</dbReference>
<dbReference type="SUPFAM" id="SSF52540">
    <property type="entry name" value="P-loop containing nucleoside triphosphate hydrolases"/>
    <property type="match status" value="1"/>
</dbReference>
<dbReference type="InterPro" id="IPR036388">
    <property type="entry name" value="WH-like_DNA-bd_sf"/>
</dbReference>
<evidence type="ECO:0000256" key="1">
    <source>
        <dbReference type="ARBA" id="ARBA00022737"/>
    </source>
</evidence>
<dbReference type="GO" id="GO:0042742">
    <property type="term" value="P:defense response to bacterium"/>
    <property type="evidence" value="ECO:0007669"/>
    <property type="project" value="UniProtKB-ARBA"/>
</dbReference>
<dbReference type="Gene3D" id="1.10.8.430">
    <property type="entry name" value="Helical domain of apoptotic protease-activating factors"/>
    <property type="match status" value="1"/>
</dbReference>
<dbReference type="Pfam" id="PF00931">
    <property type="entry name" value="NB-ARC"/>
    <property type="match status" value="1"/>
</dbReference>
<comment type="caution">
    <text evidence="6">The sequence shown here is derived from an EMBL/GenBank/DDBJ whole genome shotgun (WGS) entry which is preliminary data.</text>
</comment>
<protein>
    <recommendedName>
        <fullName evidence="8">NB-ARC domain-containing protein</fullName>
    </recommendedName>
</protein>
<dbReference type="InterPro" id="IPR042197">
    <property type="entry name" value="Apaf_helical"/>
</dbReference>
<dbReference type="EMBL" id="JACEFO010001626">
    <property type="protein sequence ID" value="KAF8728907.1"/>
    <property type="molecule type" value="Genomic_DNA"/>
</dbReference>
<evidence type="ECO:0000259" key="3">
    <source>
        <dbReference type="Pfam" id="PF00931"/>
    </source>
</evidence>
<reference evidence="6" key="1">
    <citation type="submission" date="2020-07" db="EMBL/GenBank/DDBJ databases">
        <title>Genome sequence and genetic diversity analysis of an under-domesticated orphan crop, white fonio (Digitaria exilis).</title>
        <authorList>
            <person name="Bennetzen J.L."/>
            <person name="Chen S."/>
            <person name="Ma X."/>
            <person name="Wang X."/>
            <person name="Yssel A.E.J."/>
            <person name="Chaluvadi S.R."/>
            <person name="Johnson M."/>
            <person name="Gangashetty P."/>
            <person name="Hamidou F."/>
            <person name="Sanogo M.D."/>
            <person name="Zwaenepoel A."/>
            <person name="Wallace J."/>
            <person name="Van De Peer Y."/>
            <person name="Van Deynze A."/>
        </authorList>
    </citation>
    <scope>NUCLEOTIDE SEQUENCE</scope>
    <source>
        <tissue evidence="6">Leaves</tissue>
    </source>
</reference>
<proteinExistence type="predicted"/>
<dbReference type="InterPro" id="IPR027417">
    <property type="entry name" value="P-loop_NTPase"/>
</dbReference>
<dbReference type="OrthoDB" id="600370at2759"/>
<keyword evidence="2" id="KW-0611">Plant defense</keyword>
<feature type="domain" description="Disease resistance R13L4/SHOC-2-like LRR" evidence="5">
    <location>
        <begin position="326"/>
        <end position="508"/>
    </location>
</feature>
<dbReference type="Proteomes" id="UP000636709">
    <property type="component" value="Unassembled WGS sequence"/>
</dbReference>
<accession>A0A835F5J1</accession>
<dbReference type="AlphaFoldDB" id="A0A835F5J1"/>
<dbReference type="Gene3D" id="3.40.50.300">
    <property type="entry name" value="P-loop containing nucleotide triphosphate hydrolases"/>
    <property type="match status" value="1"/>
</dbReference>
<evidence type="ECO:0000313" key="6">
    <source>
        <dbReference type="EMBL" id="KAF8728907.1"/>
    </source>
</evidence>
<evidence type="ECO:0000259" key="5">
    <source>
        <dbReference type="Pfam" id="PF23598"/>
    </source>
</evidence>
<name>A0A835F5J1_9POAL</name>
<dbReference type="Gene3D" id="1.10.10.10">
    <property type="entry name" value="Winged helix-like DNA-binding domain superfamily/Winged helix DNA-binding domain"/>
    <property type="match status" value="1"/>
</dbReference>
<evidence type="ECO:0000313" key="7">
    <source>
        <dbReference type="Proteomes" id="UP000636709"/>
    </source>
</evidence>
<evidence type="ECO:0000256" key="2">
    <source>
        <dbReference type="ARBA" id="ARBA00022821"/>
    </source>
</evidence>
<dbReference type="GO" id="GO:0009626">
    <property type="term" value="P:plant-type hypersensitive response"/>
    <property type="evidence" value="ECO:0007669"/>
    <property type="project" value="UniProtKB-ARBA"/>
</dbReference>
<feature type="domain" description="Disease resistance protein winged helix" evidence="4">
    <location>
        <begin position="192"/>
        <end position="262"/>
    </location>
</feature>
<sequence length="626" mass="71614">MGGRDEGREIGQMQEYELGKNIQSFLKEKRYLVVLDDVWTTDTWNQINRTVTVFPDVNNGSRVMLTTRKIDVANHIEMPTYVHKLKLLDSERSWELFSSRALPTYKRPLIENDIDEFEKLGRKLARKCNGLPLALAVLGGYLSKNLNSDAWSDILQGWASTENGHMMGAILARSYNDLPNHNLKSCFLYLAVFPEDYSISVSYLIELWIAEGFIPPKTRHTQEQTARKYVSDLAQRCLVQVVSQSNVHGWIEKIRIHDILRDWCIQESRFAGFLDVSDDTTGHLGEPSSNTLASYRSSFQNFRGGDMFTATTNLRTLVGFLNFSSTSLPKLRFLRVIHIENLILISFGTTISGCIHLRYLRLRNCQKVTLPSSMGQFLYLQTINLIATTLVSAVPNSIWDIPTLRHVHLIGRFSAPRNCLQKELHSLYLNVPYMRRKYFHGKNLVAFLGQTTQLTTLTLNVEPLPTEIIHLLSNMTFLVEVELSEFTLLDKLPESWVLPQGLRKIRLAADAIKEDPMPILEKLPCLVELWLGGYKGRTMFCCAGGFPRLQELRLWHFATEEWMMEVGAMPMLSVMRLYYFLNMKKLPEGLLHLPSFKQLCLRSVGLNAKDDVTWKILIDKGCKVGA</sequence>
<dbReference type="PANTHER" id="PTHR23155">
    <property type="entry name" value="DISEASE RESISTANCE PROTEIN RP"/>
    <property type="match status" value="1"/>
</dbReference>
<dbReference type="InterPro" id="IPR002182">
    <property type="entry name" value="NB-ARC"/>
</dbReference>
<dbReference type="InterPro" id="IPR032675">
    <property type="entry name" value="LRR_dom_sf"/>
</dbReference>
<evidence type="ECO:0008006" key="8">
    <source>
        <dbReference type="Google" id="ProtNLM"/>
    </source>
</evidence>
<dbReference type="InterPro" id="IPR058922">
    <property type="entry name" value="WHD_DRP"/>
</dbReference>
<dbReference type="GO" id="GO:0002758">
    <property type="term" value="P:innate immune response-activating signaling pathway"/>
    <property type="evidence" value="ECO:0007669"/>
    <property type="project" value="UniProtKB-ARBA"/>
</dbReference>
<dbReference type="FunFam" id="1.10.10.10:FF:000322">
    <property type="entry name" value="Probable disease resistance protein At1g63360"/>
    <property type="match status" value="1"/>
</dbReference>